<sequence length="496" mass="56157">MLEKRKKAFKFLCSNNYLNTIIVGDTFWSKTKSAFISIVDFFSGARHTRIVNIFLFQVLTVFIILFGTVSGIKNILRQNAYNRANVGVYTNKVTFTSNNSVGQVGQLNLSKDKKTAYIPITFADNISSVVDDYHLLVFSDTGSTSYKNLKMNMILYPYGNQMILSVTNDKPFENDVEHYILVSQKAAPTLVKNKSDLDEIFAKTNNIDIKLNLGVNKNQGEIIKKNVNSYSNLYSKLFVQNLLKKKQKSEIDFNKKMNDDVKKYNESVLQLSNMGYKLPDNYKVNGFMTDFWSSYDKSNMLMANLLTYESEKNYTFDELISSLGFTSRKQIVDFYNSANSESAINQSQLDDSGNPTTASNTFYTKFQNTQGQQNFAPAYLKDNAGKTVDIGNNTSSNPVATQINLSDEVDGKQVQKILEDMTNEVTDYQNLNLQEYQSVLMPTINSLYMSTLADGTDGVKGLANSQVTKPYICKQSTMLVQGQDIQRDINKIWKKK</sequence>
<dbReference type="Proteomes" id="UP000191806">
    <property type="component" value="Plasmid pJM1A"/>
</dbReference>
<keyword evidence="1" id="KW-0812">Transmembrane</keyword>
<evidence type="ECO:0000256" key="1">
    <source>
        <dbReference type="SAM" id="Phobius"/>
    </source>
</evidence>
<evidence type="ECO:0000313" key="2">
    <source>
        <dbReference type="EMBL" id="ARE27168.1"/>
    </source>
</evidence>
<accession>A0A1V0PDJ0</accession>
<organism evidence="2 3">
    <name type="scientific">Lactococcus lactis subsp. cremoris</name>
    <name type="common">Streptococcus cremoris</name>
    <dbReference type="NCBI Taxonomy" id="1359"/>
    <lineage>
        <taxon>Bacteria</taxon>
        <taxon>Bacillati</taxon>
        <taxon>Bacillota</taxon>
        <taxon>Bacilli</taxon>
        <taxon>Lactobacillales</taxon>
        <taxon>Streptococcaceae</taxon>
        <taxon>Lactococcus</taxon>
    </lineage>
</organism>
<geneLocation type="plasmid" evidence="3">
    <name>pmpjm1</name>
</geneLocation>
<keyword evidence="1" id="KW-0472">Membrane</keyword>
<name>A0A1V0PDJ0_LACLC</name>
<reference evidence="2 3" key="1">
    <citation type="journal article" date="2017" name="BMC Genomics">
        <title>Comparative and functional genomics of the Lactococcus lactis taxon; insights into evolution and niche adaptation.</title>
        <authorList>
            <person name="Kelleher P."/>
            <person name="Bottacini F."/>
            <person name="Mahony J."/>
            <person name="Kilcawley K.N."/>
            <person name="van Sinderen D."/>
        </authorList>
    </citation>
    <scope>NUCLEOTIDE SEQUENCE [LARGE SCALE GENOMIC DNA]</scope>
    <source>
        <strain evidence="2 3">JM1</strain>
        <plasmid evidence="3">pmpjm1</plasmid>
    </source>
</reference>
<feature type="transmembrane region" description="Helical" evidence="1">
    <location>
        <begin position="50"/>
        <end position="72"/>
    </location>
</feature>
<proteinExistence type="predicted"/>
<dbReference type="EMBL" id="CP016746">
    <property type="protein sequence ID" value="ARE27168.1"/>
    <property type="molecule type" value="Genomic_DNA"/>
</dbReference>
<dbReference type="RefSeq" id="WP_063280675.1">
    <property type="nucleotide sequence ID" value="NZ_CP016746.2"/>
</dbReference>
<keyword evidence="1" id="KW-1133">Transmembrane helix</keyword>
<gene>
    <name evidence="2" type="ORF">LLJM1_04120</name>
</gene>
<protein>
    <submittedName>
        <fullName evidence="2">Uncharacterized protein</fullName>
    </submittedName>
</protein>
<dbReference type="AlphaFoldDB" id="A0A1V0PDJ0"/>
<keyword evidence="2" id="KW-0614">Plasmid</keyword>
<evidence type="ECO:0000313" key="3">
    <source>
        <dbReference type="Proteomes" id="UP000191806"/>
    </source>
</evidence>